<proteinExistence type="predicted"/>
<dbReference type="AlphaFoldDB" id="A0AAU9EF07"/>
<feature type="transmembrane region" description="Helical" evidence="1">
    <location>
        <begin position="175"/>
        <end position="196"/>
    </location>
</feature>
<dbReference type="Proteomes" id="UP001366166">
    <property type="component" value="Chromosome"/>
</dbReference>
<gene>
    <name evidence="3" type="ORF">FAK_21780</name>
</gene>
<feature type="transmembrane region" description="Helical" evidence="1">
    <location>
        <begin position="77"/>
        <end position="98"/>
    </location>
</feature>
<dbReference type="PANTHER" id="PTHR19271">
    <property type="entry name" value="CYTOCHROME B"/>
    <property type="match status" value="1"/>
</dbReference>
<keyword evidence="1" id="KW-0812">Transmembrane</keyword>
<dbReference type="InterPro" id="IPR005797">
    <property type="entry name" value="Cyt_b/b6_N"/>
</dbReference>
<dbReference type="GO" id="GO:0016020">
    <property type="term" value="C:membrane"/>
    <property type="evidence" value="ECO:0007669"/>
    <property type="project" value="InterPro"/>
</dbReference>
<organism evidence="3 4">
    <name type="scientific">Desulfoferula mesophila</name>
    <dbReference type="NCBI Taxonomy" id="3058419"/>
    <lineage>
        <taxon>Bacteria</taxon>
        <taxon>Pseudomonadati</taxon>
        <taxon>Thermodesulfobacteriota</taxon>
        <taxon>Desulfarculia</taxon>
        <taxon>Desulfarculales</taxon>
        <taxon>Desulfarculaceae</taxon>
        <taxon>Desulfoferula</taxon>
    </lineage>
</organism>
<feature type="domain" description="Cytochrome b/b6 N-terminal region profile" evidence="2">
    <location>
        <begin position="1"/>
        <end position="207"/>
    </location>
</feature>
<accession>A0AAU9EF07</accession>
<dbReference type="Pfam" id="PF00033">
    <property type="entry name" value="Cytochrome_B"/>
    <property type="match status" value="1"/>
</dbReference>
<dbReference type="InterPro" id="IPR027387">
    <property type="entry name" value="Cytb/b6-like_sf"/>
</dbReference>
<keyword evidence="1" id="KW-1133">Transmembrane helix</keyword>
<evidence type="ECO:0000313" key="4">
    <source>
        <dbReference type="Proteomes" id="UP001366166"/>
    </source>
</evidence>
<dbReference type="GO" id="GO:0022904">
    <property type="term" value="P:respiratory electron transport chain"/>
    <property type="evidence" value="ECO:0007669"/>
    <property type="project" value="InterPro"/>
</dbReference>
<reference evidence="4" key="1">
    <citation type="journal article" date="2023" name="Arch. Microbiol.">
        <title>Desulfoferula mesophilus gen. nov. sp. nov., a mesophilic sulfate-reducing bacterium isolated from a brackish lake sediment.</title>
        <authorList>
            <person name="Watanabe T."/>
            <person name="Yabe T."/>
            <person name="Tsuji J.M."/>
            <person name="Fukui M."/>
        </authorList>
    </citation>
    <scope>NUCLEOTIDE SEQUENCE [LARGE SCALE GENOMIC DNA]</scope>
    <source>
        <strain evidence="4">12FAK</strain>
    </source>
</reference>
<dbReference type="KEGG" id="dmp:FAK_21780"/>
<dbReference type="GO" id="GO:0016491">
    <property type="term" value="F:oxidoreductase activity"/>
    <property type="evidence" value="ECO:0007669"/>
    <property type="project" value="InterPro"/>
</dbReference>
<evidence type="ECO:0000259" key="2">
    <source>
        <dbReference type="PROSITE" id="PS51002"/>
    </source>
</evidence>
<dbReference type="InterPro" id="IPR016174">
    <property type="entry name" value="Di-haem_cyt_TM"/>
</dbReference>
<feature type="transmembrane region" description="Helical" evidence="1">
    <location>
        <begin position="21"/>
        <end position="51"/>
    </location>
</feature>
<dbReference type="PANTHER" id="PTHR19271:SF16">
    <property type="entry name" value="CYTOCHROME B"/>
    <property type="match status" value="1"/>
</dbReference>
<dbReference type="EMBL" id="AP028679">
    <property type="protein sequence ID" value="BEQ15112.1"/>
    <property type="molecule type" value="Genomic_DNA"/>
</dbReference>
<sequence length="208" mass="22583">MAKPGFLEHIHPPRIPPERTRFTATFCLGGLSFLLFLVLGGTGAVLMFSYVPTPEGAAAFFAQEAGDLPFAWFFRRLHFLAGQAMVITLLLHLARVLAARAYLPPRAVNWLVGLGLLLLTLALDLTGYVLRWDAATQGAATVAAGVLGQIPAVGPLFQRLLLGGPTLGETALLRFYVLHCLALPVLALVLSLYHFWRIRKDGRPTTGL</sequence>
<dbReference type="RefSeq" id="WP_338599076.1">
    <property type="nucleotide sequence ID" value="NZ_AP028679.1"/>
</dbReference>
<dbReference type="SUPFAM" id="SSF81342">
    <property type="entry name" value="Transmembrane di-heme cytochromes"/>
    <property type="match status" value="1"/>
</dbReference>
<dbReference type="PROSITE" id="PS51002">
    <property type="entry name" value="CYTB_NTER"/>
    <property type="match status" value="1"/>
</dbReference>
<evidence type="ECO:0000256" key="1">
    <source>
        <dbReference type="SAM" id="Phobius"/>
    </source>
</evidence>
<dbReference type="Gene3D" id="1.20.810.10">
    <property type="entry name" value="Cytochrome Bc1 Complex, Chain C"/>
    <property type="match status" value="1"/>
</dbReference>
<keyword evidence="4" id="KW-1185">Reference proteome</keyword>
<evidence type="ECO:0000313" key="3">
    <source>
        <dbReference type="EMBL" id="BEQ15112.1"/>
    </source>
</evidence>
<keyword evidence="1" id="KW-0472">Membrane</keyword>
<name>A0AAU9EF07_9BACT</name>
<feature type="transmembrane region" description="Helical" evidence="1">
    <location>
        <begin position="110"/>
        <end position="130"/>
    </location>
</feature>
<dbReference type="GO" id="GO:0009055">
    <property type="term" value="F:electron transfer activity"/>
    <property type="evidence" value="ECO:0007669"/>
    <property type="project" value="InterPro"/>
</dbReference>
<protein>
    <recommendedName>
        <fullName evidence="2">Cytochrome b/b6 N-terminal region profile domain-containing protein</fullName>
    </recommendedName>
</protein>